<keyword evidence="1" id="KW-0732">Signal</keyword>
<keyword evidence="3" id="KW-1185">Reference proteome</keyword>
<name>A0A2H9ZRW9_9ASPA</name>
<accession>A0A2H9ZRW9</accession>
<gene>
    <name evidence="2" type="ORF">AXF42_Ash021673</name>
</gene>
<dbReference type="AlphaFoldDB" id="A0A2H9ZRW9"/>
<feature type="chain" id="PRO_5014190169" evidence="1">
    <location>
        <begin position="25"/>
        <end position="150"/>
    </location>
</feature>
<organism evidence="2 3">
    <name type="scientific">Apostasia shenzhenica</name>
    <dbReference type="NCBI Taxonomy" id="1088818"/>
    <lineage>
        <taxon>Eukaryota</taxon>
        <taxon>Viridiplantae</taxon>
        <taxon>Streptophyta</taxon>
        <taxon>Embryophyta</taxon>
        <taxon>Tracheophyta</taxon>
        <taxon>Spermatophyta</taxon>
        <taxon>Magnoliopsida</taxon>
        <taxon>Liliopsida</taxon>
        <taxon>Asparagales</taxon>
        <taxon>Orchidaceae</taxon>
        <taxon>Apostasioideae</taxon>
        <taxon>Apostasia</taxon>
    </lineage>
</organism>
<evidence type="ECO:0000313" key="2">
    <source>
        <dbReference type="EMBL" id="PKA46046.1"/>
    </source>
</evidence>
<dbReference type="EMBL" id="KZ454461">
    <property type="protein sequence ID" value="PKA46046.1"/>
    <property type="molecule type" value="Genomic_DNA"/>
</dbReference>
<feature type="signal peptide" evidence="1">
    <location>
        <begin position="1"/>
        <end position="24"/>
    </location>
</feature>
<evidence type="ECO:0000313" key="3">
    <source>
        <dbReference type="Proteomes" id="UP000236161"/>
    </source>
</evidence>
<reference evidence="2 3" key="1">
    <citation type="journal article" date="2017" name="Nature">
        <title>The Apostasia genome and the evolution of orchids.</title>
        <authorList>
            <person name="Zhang G.Q."/>
            <person name="Liu K.W."/>
            <person name="Li Z."/>
            <person name="Lohaus R."/>
            <person name="Hsiao Y.Y."/>
            <person name="Niu S.C."/>
            <person name="Wang J.Y."/>
            <person name="Lin Y.C."/>
            <person name="Xu Q."/>
            <person name="Chen L.J."/>
            <person name="Yoshida K."/>
            <person name="Fujiwara S."/>
            <person name="Wang Z.W."/>
            <person name="Zhang Y.Q."/>
            <person name="Mitsuda N."/>
            <person name="Wang M."/>
            <person name="Liu G.H."/>
            <person name="Pecoraro L."/>
            <person name="Huang H.X."/>
            <person name="Xiao X.J."/>
            <person name="Lin M."/>
            <person name="Wu X.Y."/>
            <person name="Wu W.L."/>
            <person name="Chen Y.Y."/>
            <person name="Chang S.B."/>
            <person name="Sakamoto S."/>
            <person name="Ohme-Takagi M."/>
            <person name="Yagi M."/>
            <person name="Zeng S.J."/>
            <person name="Shen C.Y."/>
            <person name="Yeh C.M."/>
            <person name="Luo Y.B."/>
            <person name="Tsai W.C."/>
            <person name="Van de Peer Y."/>
            <person name="Liu Z.J."/>
        </authorList>
    </citation>
    <scope>NUCLEOTIDE SEQUENCE [LARGE SCALE GENOMIC DNA]</scope>
    <source>
        <strain evidence="3">cv. Shenzhen</strain>
        <tissue evidence="2">Stem</tissue>
    </source>
</reference>
<protein>
    <submittedName>
        <fullName evidence="2">Uncharacterized protein</fullName>
    </submittedName>
</protein>
<sequence>MASSGHLFLSHAVVLLLCATTCTAVLPSVPNILQDDHDWLLLTGNDQHQNICRAMIACWTAVDMWNSRNEQGTMISMYRVLGVWEKVGNGVRGIRVVIEVYLISHDFIDISRALLTATADMYIGIMDGDPLTYGTVQRSRAFRAMPLHYH</sequence>
<proteinExistence type="predicted"/>
<evidence type="ECO:0000256" key="1">
    <source>
        <dbReference type="SAM" id="SignalP"/>
    </source>
</evidence>
<dbReference type="Proteomes" id="UP000236161">
    <property type="component" value="Unassembled WGS sequence"/>
</dbReference>